<proteinExistence type="predicted"/>
<protein>
    <submittedName>
        <fullName evidence="2">Uncharacterized protein</fullName>
    </submittedName>
</protein>
<accession>A0A382USF3</accession>
<gene>
    <name evidence="2" type="ORF">METZ01_LOCUS390030</name>
</gene>
<name>A0A382USF3_9ZZZZ</name>
<evidence type="ECO:0000256" key="1">
    <source>
        <dbReference type="SAM" id="MobiDB-lite"/>
    </source>
</evidence>
<organism evidence="2">
    <name type="scientific">marine metagenome</name>
    <dbReference type="NCBI Taxonomy" id="408172"/>
    <lineage>
        <taxon>unclassified sequences</taxon>
        <taxon>metagenomes</taxon>
        <taxon>ecological metagenomes</taxon>
    </lineage>
</organism>
<feature type="region of interest" description="Disordered" evidence="1">
    <location>
        <begin position="1"/>
        <end position="47"/>
    </location>
</feature>
<evidence type="ECO:0000313" key="2">
    <source>
        <dbReference type="EMBL" id="SVD37176.1"/>
    </source>
</evidence>
<dbReference type="AlphaFoldDB" id="A0A382USF3"/>
<reference evidence="2" key="1">
    <citation type="submission" date="2018-05" db="EMBL/GenBank/DDBJ databases">
        <authorList>
            <person name="Lanie J.A."/>
            <person name="Ng W.-L."/>
            <person name="Kazmierczak K.M."/>
            <person name="Andrzejewski T.M."/>
            <person name="Davidsen T.M."/>
            <person name="Wayne K.J."/>
            <person name="Tettelin H."/>
            <person name="Glass J.I."/>
            <person name="Rusch D."/>
            <person name="Podicherti R."/>
            <person name="Tsui H.-C.T."/>
            <person name="Winkler M.E."/>
        </authorList>
    </citation>
    <scope>NUCLEOTIDE SEQUENCE</scope>
</reference>
<dbReference type="EMBL" id="UINC01146449">
    <property type="protein sequence ID" value="SVD37176.1"/>
    <property type="molecule type" value="Genomic_DNA"/>
</dbReference>
<sequence>MGAGPETTEQPRSGPGEAGVREVPVSPANDGLRAVVEGNLPHGGRTR</sequence>